<evidence type="ECO:0000259" key="9">
    <source>
        <dbReference type="PROSITE" id="PS50850"/>
    </source>
</evidence>
<dbReference type="STRING" id="400668.Mmwyl1_3182"/>
<feature type="transmembrane region" description="Helical" evidence="8">
    <location>
        <begin position="370"/>
        <end position="389"/>
    </location>
</feature>
<evidence type="ECO:0000256" key="6">
    <source>
        <dbReference type="ARBA" id="ARBA00022989"/>
    </source>
</evidence>
<accession>A6W061</accession>
<dbReference type="OrthoDB" id="9814303at2"/>
<evidence type="ECO:0000256" key="5">
    <source>
        <dbReference type="ARBA" id="ARBA00022692"/>
    </source>
</evidence>
<dbReference type="GO" id="GO:0015385">
    <property type="term" value="F:sodium:proton antiporter activity"/>
    <property type="evidence" value="ECO:0007669"/>
    <property type="project" value="TreeGrafter"/>
</dbReference>
<feature type="transmembrane region" description="Helical" evidence="8">
    <location>
        <begin position="343"/>
        <end position="364"/>
    </location>
</feature>
<feature type="transmembrane region" description="Helical" evidence="8">
    <location>
        <begin position="304"/>
        <end position="331"/>
    </location>
</feature>
<dbReference type="eggNOG" id="COG2814">
    <property type="taxonomic scope" value="Bacteria"/>
</dbReference>
<dbReference type="InterPro" id="IPR036259">
    <property type="entry name" value="MFS_trans_sf"/>
</dbReference>
<feature type="transmembrane region" description="Helical" evidence="8">
    <location>
        <begin position="247"/>
        <end position="266"/>
    </location>
</feature>
<evidence type="ECO:0000313" key="10">
    <source>
        <dbReference type="EMBL" id="ABR72090.1"/>
    </source>
</evidence>
<dbReference type="PANTHER" id="PTHR23502:SF132">
    <property type="entry name" value="POLYAMINE TRANSPORTER 2-RELATED"/>
    <property type="match status" value="1"/>
</dbReference>
<comment type="similarity">
    <text evidence="2 8">Belongs to the major facilitator superfamily. Bcr/CmlA family.</text>
</comment>
<dbReference type="InterPro" id="IPR004812">
    <property type="entry name" value="Efflux_drug-R_Bcr/CmlA"/>
</dbReference>
<evidence type="ECO:0000256" key="3">
    <source>
        <dbReference type="ARBA" id="ARBA00022448"/>
    </source>
</evidence>
<feature type="transmembrane region" description="Helical" evidence="8">
    <location>
        <begin position="100"/>
        <end position="121"/>
    </location>
</feature>
<evidence type="ECO:0000256" key="4">
    <source>
        <dbReference type="ARBA" id="ARBA00022475"/>
    </source>
</evidence>
<keyword evidence="3 8" id="KW-0813">Transport</keyword>
<dbReference type="HOGENOM" id="CLU_001265_47_0_6"/>
<feature type="transmembrane region" description="Helical" evidence="8">
    <location>
        <begin position="133"/>
        <end position="157"/>
    </location>
</feature>
<dbReference type="NCBIfam" id="TIGR00710">
    <property type="entry name" value="efflux_Bcr_CflA"/>
    <property type="match status" value="1"/>
</dbReference>
<dbReference type="AlphaFoldDB" id="A6W061"/>
<dbReference type="CDD" id="cd17320">
    <property type="entry name" value="MFS_MdfA_MDR_like"/>
    <property type="match status" value="1"/>
</dbReference>
<keyword evidence="8" id="KW-0997">Cell inner membrane</keyword>
<dbReference type="GO" id="GO:0005886">
    <property type="term" value="C:plasma membrane"/>
    <property type="evidence" value="ECO:0007669"/>
    <property type="project" value="UniProtKB-SubCell"/>
</dbReference>
<dbReference type="GO" id="GO:0042910">
    <property type="term" value="F:xenobiotic transmembrane transporter activity"/>
    <property type="evidence" value="ECO:0007669"/>
    <property type="project" value="InterPro"/>
</dbReference>
<feature type="transmembrane region" description="Helical" evidence="8">
    <location>
        <begin position="163"/>
        <end position="187"/>
    </location>
</feature>
<evidence type="ECO:0000256" key="8">
    <source>
        <dbReference type="RuleBase" id="RU365088"/>
    </source>
</evidence>
<reference evidence="10" key="1">
    <citation type="submission" date="2007-06" db="EMBL/GenBank/DDBJ databases">
        <title>Complete sequence of Marinomonas sp. MWYL1.</title>
        <authorList>
            <consortium name="US DOE Joint Genome Institute"/>
            <person name="Copeland A."/>
            <person name="Lucas S."/>
            <person name="Lapidus A."/>
            <person name="Barry K."/>
            <person name="Glavina del Rio T."/>
            <person name="Dalin E."/>
            <person name="Tice H."/>
            <person name="Pitluck S."/>
            <person name="Kiss H."/>
            <person name="Brettin T."/>
            <person name="Bruce D."/>
            <person name="Detter J.C."/>
            <person name="Han C."/>
            <person name="Schmutz J."/>
            <person name="Larimer F."/>
            <person name="Land M."/>
            <person name="Hauser L."/>
            <person name="Kyrpides N."/>
            <person name="Kim E."/>
            <person name="Johnston A.W.B."/>
            <person name="Todd J.D."/>
            <person name="Rogers R."/>
            <person name="Wexler M."/>
            <person name="Bond P.L."/>
            <person name="Li Y."/>
            <person name="Richardson P."/>
        </authorList>
    </citation>
    <scope>NUCLEOTIDE SEQUENCE [LARGE SCALE GENOMIC DNA]</scope>
    <source>
        <strain evidence="10">MWYL1</strain>
    </source>
</reference>
<evidence type="ECO:0000256" key="1">
    <source>
        <dbReference type="ARBA" id="ARBA00004651"/>
    </source>
</evidence>
<gene>
    <name evidence="10" type="ordered locus">Mmwyl1_3182</name>
</gene>
<keyword evidence="4" id="KW-1003">Cell membrane</keyword>
<dbReference type="InterPro" id="IPR020846">
    <property type="entry name" value="MFS_dom"/>
</dbReference>
<keyword evidence="6 8" id="KW-1133">Transmembrane helix</keyword>
<evidence type="ECO:0000256" key="7">
    <source>
        <dbReference type="ARBA" id="ARBA00023136"/>
    </source>
</evidence>
<keyword evidence="7 8" id="KW-0472">Membrane</keyword>
<protein>
    <recommendedName>
        <fullName evidence="8">Bcr/CflA family efflux transporter</fullName>
    </recommendedName>
</protein>
<feature type="transmembrane region" description="Helical" evidence="8">
    <location>
        <begin position="208"/>
        <end position="241"/>
    </location>
</feature>
<dbReference type="Gene3D" id="1.20.1720.10">
    <property type="entry name" value="Multidrug resistance protein D"/>
    <property type="match status" value="1"/>
</dbReference>
<feature type="transmembrane region" description="Helical" evidence="8">
    <location>
        <begin position="43"/>
        <end position="63"/>
    </location>
</feature>
<proteinExistence type="inferred from homology"/>
<dbReference type="Pfam" id="PF07690">
    <property type="entry name" value="MFS_1"/>
    <property type="match status" value="1"/>
</dbReference>
<evidence type="ECO:0000256" key="2">
    <source>
        <dbReference type="ARBA" id="ARBA00006236"/>
    </source>
</evidence>
<dbReference type="PROSITE" id="PS50850">
    <property type="entry name" value="MFS"/>
    <property type="match status" value="1"/>
</dbReference>
<feature type="transmembrane region" description="Helical" evidence="8">
    <location>
        <begin position="278"/>
        <end position="298"/>
    </location>
</feature>
<dbReference type="SUPFAM" id="SSF103473">
    <property type="entry name" value="MFS general substrate transporter"/>
    <property type="match status" value="1"/>
</dbReference>
<feature type="transmembrane region" description="Helical" evidence="8">
    <location>
        <begin position="12"/>
        <end position="31"/>
    </location>
</feature>
<dbReference type="PANTHER" id="PTHR23502">
    <property type="entry name" value="MAJOR FACILITATOR SUPERFAMILY"/>
    <property type="match status" value="1"/>
</dbReference>
<organism evidence="10">
    <name type="scientific">Marinomonas sp. (strain MWYL1)</name>
    <dbReference type="NCBI Taxonomy" id="400668"/>
    <lineage>
        <taxon>Bacteria</taxon>
        <taxon>Pseudomonadati</taxon>
        <taxon>Pseudomonadota</taxon>
        <taxon>Gammaproteobacteria</taxon>
        <taxon>Oceanospirillales</taxon>
        <taxon>Oceanospirillaceae</taxon>
        <taxon>Marinomonas</taxon>
    </lineage>
</organism>
<name>A6W061_MARMS</name>
<keyword evidence="5 8" id="KW-0812">Transmembrane</keyword>
<dbReference type="KEGG" id="mmw:Mmwyl1_3182"/>
<sequence>MSSALSKLTIPLLGFLVAFGPLSIDMYLPSLPTIAKSLNSSDQLIQTTITVFLLGMAIGMLIFGPLSDMMGRKRLLLIGIGFYFISSIGCALASTGESLILFRFLQSLGGAAAAVLARALVRDLYELKRAANILSHMHVISMMVMLISPILGAYIVSYFEWRWIFYFLALFSTLAFIGSALLLPNAVKSSPTVKPSFSHYAKNYIDCLGAPLLVQYVLANAFSFAGMFAFIATSAFVYIEYFQLSETYYALLFSANIFAIIIATLLNSYLSKRYNVGLALNVAIGVSFTATLLIWGMVGLGSTSMVLFVITTMMYISVTGAIGANSLATLFEQLPEKAGTVSGLLVATQFAVGGFISYLASLIFDGSPNSLLIMMACCGTLCTIFYLSTRINKVI</sequence>
<dbReference type="InterPro" id="IPR011701">
    <property type="entry name" value="MFS"/>
</dbReference>
<dbReference type="GO" id="GO:1990961">
    <property type="term" value="P:xenobiotic detoxification by transmembrane export across the plasma membrane"/>
    <property type="evidence" value="ECO:0007669"/>
    <property type="project" value="InterPro"/>
</dbReference>
<comment type="subcellular location">
    <subcellularLocation>
        <location evidence="8">Cell inner membrane</location>
        <topology evidence="8">Multi-pass membrane protein</topology>
    </subcellularLocation>
    <subcellularLocation>
        <location evidence="1">Cell membrane</location>
        <topology evidence="1">Multi-pass membrane protein</topology>
    </subcellularLocation>
</comment>
<feature type="transmembrane region" description="Helical" evidence="8">
    <location>
        <begin position="75"/>
        <end position="94"/>
    </location>
</feature>
<dbReference type="EMBL" id="CP000749">
    <property type="protein sequence ID" value="ABR72090.1"/>
    <property type="molecule type" value="Genomic_DNA"/>
</dbReference>
<feature type="domain" description="Major facilitator superfamily (MFS) profile" evidence="9">
    <location>
        <begin position="6"/>
        <end position="394"/>
    </location>
</feature>